<dbReference type="Gene3D" id="1.10.3630.10">
    <property type="entry name" value="yeast vps74-n-term truncation variant domain like"/>
    <property type="match status" value="1"/>
</dbReference>
<keyword evidence="6" id="KW-1185">Reference proteome</keyword>
<organism evidence="5 6">
    <name type="scientific">Streptomyces cathayae</name>
    <dbReference type="NCBI Taxonomy" id="3031124"/>
    <lineage>
        <taxon>Bacteria</taxon>
        <taxon>Bacillati</taxon>
        <taxon>Actinomycetota</taxon>
        <taxon>Actinomycetes</taxon>
        <taxon>Kitasatosporales</taxon>
        <taxon>Streptomycetaceae</taxon>
        <taxon>Streptomyces</taxon>
    </lineage>
</organism>
<gene>
    <name evidence="5" type="ORF">PYS65_03670</name>
</gene>
<dbReference type="EMBL" id="CP121682">
    <property type="protein sequence ID" value="WGD39315.1"/>
    <property type="molecule type" value="Genomic_DNA"/>
</dbReference>
<evidence type="ECO:0000256" key="2">
    <source>
        <dbReference type="ARBA" id="ARBA00023034"/>
    </source>
</evidence>
<sequence length="202" mass="21411">MTTARDLMIVALDTPSAPPVAQGELSLALAGAELIDLMDAEAVTLDGQLVVPGLPPADGEGLLREAASSLARQAPYESVEDWLWRRGRGLTAAHLADLESEGLVTRPHTRRLSFRAGPPVPTETSARSRAADRWASREPVLAGLAAAAGIGEQPAEDLVAELADDQVVTVLAAVHDAVMELEAVRQRRGIEDAAFDNVWRAV</sequence>
<dbReference type="RefSeq" id="WP_279332314.1">
    <property type="nucleotide sequence ID" value="NZ_CP121682.1"/>
</dbReference>
<keyword evidence="3" id="KW-0446">Lipid-binding</keyword>
<evidence type="ECO:0000256" key="4">
    <source>
        <dbReference type="ARBA" id="ARBA00023136"/>
    </source>
</evidence>
<dbReference type="Pfam" id="PF05719">
    <property type="entry name" value="GPP34"/>
    <property type="match status" value="1"/>
</dbReference>
<accession>A0ABY8JTL8</accession>
<dbReference type="Proteomes" id="UP001216440">
    <property type="component" value="Chromosome"/>
</dbReference>
<evidence type="ECO:0000256" key="3">
    <source>
        <dbReference type="ARBA" id="ARBA00023121"/>
    </source>
</evidence>
<evidence type="ECO:0000313" key="5">
    <source>
        <dbReference type="EMBL" id="WGD39315.1"/>
    </source>
</evidence>
<comment type="subcellular location">
    <subcellularLocation>
        <location evidence="1">Golgi apparatus membrane</location>
        <topology evidence="1">Peripheral membrane protein</topology>
        <orientation evidence="1">Cytoplasmic side</orientation>
    </subcellularLocation>
</comment>
<dbReference type="InterPro" id="IPR008628">
    <property type="entry name" value="GPP34-like"/>
</dbReference>
<evidence type="ECO:0000313" key="6">
    <source>
        <dbReference type="Proteomes" id="UP001216440"/>
    </source>
</evidence>
<protein>
    <submittedName>
        <fullName evidence="5">GPP34 family phosphoprotein</fullName>
    </submittedName>
</protein>
<evidence type="ECO:0000256" key="1">
    <source>
        <dbReference type="ARBA" id="ARBA00004255"/>
    </source>
</evidence>
<keyword evidence="4" id="KW-0472">Membrane</keyword>
<dbReference type="InterPro" id="IPR038261">
    <property type="entry name" value="GPP34-like_sf"/>
</dbReference>
<reference evidence="5 6" key="1">
    <citation type="submission" date="2023-03" db="EMBL/GenBank/DDBJ databases">
        <authorList>
            <person name="Mo P."/>
        </authorList>
    </citation>
    <scope>NUCLEOTIDE SEQUENCE [LARGE SCALE GENOMIC DNA]</scope>
    <source>
        <strain evidence="5 6">HUAS 5</strain>
    </source>
</reference>
<name>A0ABY8JTL8_9ACTN</name>
<keyword evidence="2" id="KW-0333">Golgi apparatus</keyword>
<proteinExistence type="predicted"/>